<feature type="signal peptide" evidence="7">
    <location>
        <begin position="1"/>
        <end position="22"/>
    </location>
</feature>
<dbReference type="AlphaFoldDB" id="A0AA97HYS0"/>
<proteinExistence type="predicted"/>
<keyword evidence="3" id="KW-0479">Metal-binding</keyword>
<keyword evidence="10" id="KW-1185">Reference proteome</keyword>
<reference evidence="9 10" key="1">
    <citation type="submission" date="2023-10" db="EMBL/GenBank/DDBJ databases">
        <title>Complete genome sequence of a Sphingomonadaceae bacterium.</title>
        <authorList>
            <person name="Yan C."/>
        </authorList>
    </citation>
    <scope>NUCLEOTIDE SEQUENCE [LARGE SCALE GENOMIC DNA]</scope>
    <source>
        <strain evidence="9 10">SCSIO 66989</strain>
    </source>
</reference>
<feature type="chain" id="PRO_5041644028" evidence="7">
    <location>
        <begin position="23"/>
        <end position="501"/>
    </location>
</feature>
<dbReference type="EMBL" id="CP136594">
    <property type="protein sequence ID" value="WOE73804.1"/>
    <property type="molecule type" value="Genomic_DNA"/>
</dbReference>
<dbReference type="Gene3D" id="3.50.30.30">
    <property type="match status" value="1"/>
</dbReference>
<evidence type="ECO:0000256" key="7">
    <source>
        <dbReference type="SAM" id="SignalP"/>
    </source>
</evidence>
<dbReference type="InterPro" id="IPR046450">
    <property type="entry name" value="PA_dom_sf"/>
</dbReference>
<name>A0AA97HYS0_9SPHN</name>
<evidence type="ECO:0000259" key="8">
    <source>
        <dbReference type="Pfam" id="PF04389"/>
    </source>
</evidence>
<dbReference type="RefSeq" id="WP_317080029.1">
    <property type="nucleotide sequence ID" value="NZ_CP136594.1"/>
</dbReference>
<evidence type="ECO:0000256" key="2">
    <source>
        <dbReference type="ARBA" id="ARBA00022670"/>
    </source>
</evidence>
<keyword evidence="4 7" id="KW-0732">Signal</keyword>
<evidence type="ECO:0000313" key="9">
    <source>
        <dbReference type="EMBL" id="WOE73804.1"/>
    </source>
</evidence>
<evidence type="ECO:0000256" key="6">
    <source>
        <dbReference type="ARBA" id="ARBA00022833"/>
    </source>
</evidence>
<dbReference type="Gene3D" id="3.40.630.10">
    <property type="entry name" value="Zn peptidases"/>
    <property type="match status" value="1"/>
</dbReference>
<keyword evidence="6" id="KW-0862">Zinc</keyword>
<keyword evidence="1" id="KW-0031">Aminopeptidase</keyword>
<dbReference type="PANTHER" id="PTHR12147">
    <property type="entry name" value="METALLOPEPTIDASE M28 FAMILY MEMBER"/>
    <property type="match status" value="1"/>
</dbReference>
<keyword evidence="2" id="KW-0645">Protease</keyword>
<protein>
    <submittedName>
        <fullName evidence="9">M28 family peptidase</fullName>
    </submittedName>
</protein>
<keyword evidence="5" id="KW-0378">Hydrolase</keyword>
<dbReference type="GO" id="GO:0006508">
    <property type="term" value="P:proteolysis"/>
    <property type="evidence" value="ECO:0007669"/>
    <property type="project" value="UniProtKB-KW"/>
</dbReference>
<dbReference type="GO" id="GO:0008235">
    <property type="term" value="F:metalloexopeptidase activity"/>
    <property type="evidence" value="ECO:0007669"/>
    <property type="project" value="InterPro"/>
</dbReference>
<sequence>MKLYAIWTVPAALGLLQCPVVAQNTPVDLEPTTEADVREHIAILASDDFAGRDPGTIGEIKTLTYLSQQWATAGMVSGTNDADKPWFQPVPLVQSKPVSSSVRILQDGKSLKLNENDILIIGTAPDAAVEGPIVFVGYGTDGEGKVLGDVAGKITLMLYATPEGTEKYPSRDERRAALADAGAAAVLTVVPDSFPWRAVKRSIKRGSYERASDDRQPMITGAVRYDFAEDLLRLGDSSLKAESEAAQNAVVYVGYDTGLTADLSATTAIRRFTSHNVIGKFPGNRPGSGAVMLMGHWDHFGSECRPPEAEDRICNGAVDNASGMAVLTEVAEELGRLGPFDRDIYFMGTTAEERGLLGAYHYADYPAFPLDDIVAAFNLDTTAIAPRGTPVATIGRGETDLDDEIDAISRSLGREVDESLDANEFIKRQDGWAFAAKGVPAFMIGGSFADDALLQKFLRGNYHSPDDETENILDLGGAAEDADLHIALVRYFADTEKYSKE</sequence>
<dbReference type="KEGG" id="acoa:RB602_07955"/>
<evidence type="ECO:0000256" key="1">
    <source>
        <dbReference type="ARBA" id="ARBA00022438"/>
    </source>
</evidence>
<dbReference type="InterPro" id="IPR045175">
    <property type="entry name" value="M28_fam"/>
</dbReference>
<dbReference type="InterPro" id="IPR007484">
    <property type="entry name" value="Peptidase_M28"/>
</dbReference>
<accession>A0AA97HYS0</accession>
<evidence type="ECO:0000256" key="3">
    <source>
        <dbReference type="ARBA" id="ARBA00022723"/>
    </source>
</evidence>
<evidence type="ECO:0000256" key="5">
    <source>
        <dbReference type="ARBA" id="ARBA00022801"/>
    </source>
</evidence>
<organism evidence="9 10">
    <name type="scientific">Alterisphingorhabdus coralli</name>
    <dbReference type="NCBI Taxonomy" id="3071408"/>
    <lineage>
        <taxon>Bacteria</taxon>
        <taxon>Pseudomonadati</taxon>
        <taxon>Pseudomonadota</taxon>
        <taxon>Alphaproteobacteria</taxon>
        <taxon>Sphingomonadales</taxon>
        <taxon>Sphingomonadaceae</taxon>
        <taxon>Alterisphingorhabdus (ex Yan et al. 2024)</taxon>
    </lineage>
</organism>
<dbReference type="PANTHER" id="PTHR12147:SF56">
    <property type="entry name" value="AMINOPEPTIDASE YDR415C-RELATED"/>
    <property type="match status" value="1"/>
</dbReference>
<gene>
    <name evidence="9" type="ORF">RB602_07955</name>
</gene>
<evidence type="ECO:0000256" key="4">
    <source>
        <dbReference type="ARBA" id="ARBA00022729"/>
    </source>
</evidence>
<dbReference type="SUPFAM" id="SSF53187">
    <property type="entry name" value="Zn-dependent exopeptidases"/>
    <property type="match status" value="1"/>
</dbReference>
<dbReference type="SUPFAM" id="SSF52025">
    <property type="entry name" value="PA domain"/>
    <property type="match status" value="1"/>
</dbReference>
<dbReference type="Pfam" id="PF04389">
    <property type="entry name" value="Peptidase_M28"/>
    <property type="match status" value="1"/>
</dbReference>
<evidence type="ECO:0000313" key="10">
    <source>
        <dbReference type="Proteomes" id="UP001302429"/>
    </source>
</evidence>
<dbReference type="Proteomes" id="UP001302429">
    <property type="component" value="Chromosome"/>
</dbReference>
<dbReference type="GO" id="GO:0004177">
    <property type="term" value="F:aminopeptidase activity"/>
    <property type="evidence" value="ECO:0007669"/>
    <property type="project" value="UniProtKB-KW"/>
</dbReference>
<dbReference type="GO" id="GO:0046872">
    <property type="term" value="F:metal ion binding"/>
    <property type="evidence" value="ECO:0007669"/>
    <property type="project" value="UniProtKB-KW"/>
</dbReference>
<feature type="domain" description="Peptidase M28" evidence="8">
    <location>
        <begin position="276"/>
        <end position="475"/>
    </location>
</feature>